<dbReference type="AlphaFoldDB" id="A0AAV2QS28"/>
<gene>
    <name evidence="1" type="ORF">MNOR_LOCUS16434</name>
</gene>
<dbReference type="SUPFAM" id="SSF52540">
    <property type="entry name" value="P-loop containing nucleoside triphosphate hydrolases"/>
    <property type="match status" value="1"/>
</dbReference>
<protein>
    <submittedName>
        <fullName evidence="1">Uncharacterized protein</fullName>
    </submittedName>
</protein>
<dbReference type="Gene3D" id="3.40.50.300">
    <property type="entry name" value="P-loop containing nucleotide triphosphate hydrolases"/>
    <property type="match status" value="1"/>
</dbReference>
<dbReference type="InterPro" id="IPR027417">
    <property type="entry name" value="P-loop_NTPase"/>
</dbReference>
<keyword evidence="2" id="KW-1185">Reference proteome</keyword>
<accession>A0AAV2QS28</accession>
<organism evidence="1 2">
    <name type="scientific">Meganyctiphanes norvegica</name>
    <name type="common">Northern krill</name>
    <name type="synonym">Thysanopoda norvegica</name>
    <dbReference type="NCBI Taxonomy" id="48144"/>
    <lineage>
        <taxon>Eukaryota</taxon>
        <taxon>Metazoa</taxon>
        <taxon>Ecdysozoa</taxon>
        <taxon>Arthropoda</taxon>
        <taxon>Crustacea</taxon>
        <taxon>Multicrustacea</taxon>
        <taxon>Malacostraca</taxon>
        <taxon>Eumalacostraca</taxon>
        <taxon>Eucarida</taxon>
        <taxon>Euphausiacea</taxon>
        <taxon>Euphausiidae</taxon>
        <taxon>Meganyctiphanes</taxon>
    </lineage>
</organism>
<name>A0AAV2QS28_MEGNR</name>
<reference evidence="1 2" key="1">
    <citation type="submission" date="2024-05" db="EMBL/GenBank/DDBJ databases">
        <authorList>
            <person name="Wallberg A."/>
        </authorList>
    </citation>
    <scope>NUCLEOTIDE SEQUENCE [LARGE SCALE GENOMIC DNA]</scope>
</reference>
<evidence type="ECO:0000313" key="2">
    <source>
        <dbReference type="Proteomes" id="UP001497623"/>
    </source>
</evidence>
<dbReference type="Proteomes" id="UP001497623">
    <property type="component" value="Unassembled WGS sequence"/>
</dbReference>
<dbReference type="EMBL" id="CAXKWB010010790">
    <property type="protein sequence ID" value="CAL4099230.1"/>
    <property type="molecule type" value="Genomic_DNA"/>
</dbReference>
<comment type="caution">
    <text evidence="1">The sequence shown here is derived from an EMBL/GenBank/DDBJ whole genome shotgun (WGS) entry which is preliminary data.</text>
</comment>
<proteinExistence type="predicted"/>
<evidence type="ECO:0000313" key="1">
    <source>
        <dbReference type="EMBL" id="CAL4099230.1"/>
    </source>
</evidence>
<sequence>MAVRMPMSMTKQDRLKVNNEKAINEVGRGVLITACEVRLNGVPVIAKYHGLSHQDRDRFFNVDQRNEILAGGPLTDMDVSLLHAIIRAFGLGPGRLGHLLAALKNKRNKFEHNKHKLALDKPKLILKLTVLESLCIDILTELQNYCDPAHVASLNHKIGVIKTQFSELRGTIDDHLQEGAQALILAALNIETKVADAAAAITQMENAATNISTKTNDAATLITNAATNISTKTNDAATVITEAASDISNKTSDAGTVITQMENAAKDISTKTNDAAIVIAEAASDISTKTASAAETLTKFEVAANNFVEKKWKDDEVLASARSELIELKKKKRKIINPNTSKHKKKKWSDRELLESAKSEIIEVLSSTCKIQTAEGCTASPEDIMTEFLMLKVEKGELCENRWQKTNEIPYKSVLQLKTNSGKLADIILITGNVGIGKTTLSKYIGWAFGKDPPLVKGLAEFDIILYLECRDSSIKCLDDLLRNLFPRTIKDYNIAIEDFKCFIYRQKLLTVIDG</sequence>